<dbReference type="AlphaFoldDB" id="A0A433SD06"/>
<dbReference type="EMBL" id="PQSP01000004">
    <property type="protein sequence ID" value="RUS66514.1"/>
    <property type="molecule type" value="Genomic_DNA"/>
</dbReference>
<feature type="transmembrane region" description="Helical" evidence="7">
    <location>
        <begin position="62"/>
        <end position="80"/>
    </location>
</feature>
<gene>
    <name evidence="8" type="ORF">CUZ56_01794</name>
</gene>
<dbReference type="RefSeq" id="WP_126980000.1">
    <property type="nucleotide sequence ID" value="NZ_CAWUGC010000015.1"/>
</dbReference>
<keyword evidence="9" id="KW-1185">Reference proteome</keyword>
<dbReference type="InterPro" id="IPR007341">
    <property type="entry name" value="Transgly_assoc"/>
</dbReference>
<evidence type="ECO:0000313" key="9">
    <source>
        <dbReference type="Proteomes" id="UP000286947"/>
    </source>
</evidence>
<feature type="transmembrane region" description="Helical" evidence="7">
    <location>
        <begin position="27"/>
        <end position="50"/>
    </location>
</feature>
<sequence length="84" mass="8433">MGFLAWIVFGLIAGVVAKWLTPGPAPGGFIVTVVLGIVGAAVGGFIGTTLGFGSVSGFDLRSMLIAIVGAIVVLVIYGAVTRKK</sequence>
<proteinExistence type="inferred from homology"/>
<evidence type="ECO:0000256" key="5">
    <source>
        <dbReference type="ARBA" id="ARBA00022989"/>
    </source>
</evidence>
<evidence type="ECO:0000256" key="2">
    <source>
        <dbReference type="ARBA" id="ARBA00011006"/>
    </source>
</evidence>
<keyword evidence="5 7" id="KW-1133">Transmembrane helix</keyword>
<accession>A0A433SD06</accession>
<dbReference type="GO" id="GO:0005886">
    <property type="term" value="C:plasma membrane"/>
    <property type="evidence" value="ECO:0007669"/>
    <property type="project" value="UniProtKB-SubCell"/>
</dbReference>
<name>A0A433SD06_9BURK</name>
<comment type="subcellular location">
    <subcellularLocation>
        <location evidence="1">Cell membrane</location>
        <topology evidence="1">Multi-pass membrane protein</topology>
    </subcellularLocation>
</comment>
<evidence type="ECO:0000256" key="1">
    <source>
        <dbReference type="ARBA" id="ARBA00004651"/>
    </source>
</evidence>
<comment type="similarity">
    <text evidence="2">Belongs to the UPF0410 family.</text>
</comment>
<keyword evidence="3" id="KW-1003">Cell membrane</keyword>
<evidence type="ECO:0000313" key="8">
    <source>
        <dbReference type="EMBL" id="RUS66514.1"/>
    </source>
</evidence>
<dbReference type="Pfam" id="PF04226">
    <property type="entry name" value="Transgly_assoc"/>
    <property type="match status" value="1"/>
</dbReference>
<organism evidence="8 9">
    <name type="scientific">Saezia sanguinis</name>
    <dbReference type="NCBI Taxonomy" id="1965230"/>
    <lineage>
        <taxon>Bacteria</taxon>
        <taxon>Pseudomonadati</taxon>
        <taxon>Pseudomonadota</taxon>
        <taxon>Betaproteobacteria</taxon>
        <taxon>Burkholderiales</taxon>
        <taxon>Saeziaceae</taxon>
        <taxon>Saezia</taxon>
    </lineage>
</organism>
<dbReference type="PANTHER" id="PTHR33884:SF3">
    <property type="entry name" value="UPF0410 PROTEIN YMGE"/>
    <property type="match status" value="1"/>
</dbReference>
<dbReference type="Proteomes" id="UP000286947">
    <property type="component" value="Unassembled WGS sequence"/>
</dbReference>
<protein>
    <recommendedName>
        <fullName evidence="10">GlsB/YeaQ/YmgE family stress response membrane protein</fullName>
    </recommendedName>
</protein>
<reference evidence="8 9" key="1">
    <citation type="submission" date="2018-01" db="EMBL/GenBank/DDBJ databases">
        <title>Saezia sanguinis gen. nov., sp. nov., in the order Burkholderiales isolated from human blood.</title>
        <authorList>
            <person name="Medina-Pascual M.J."/>
            <person name="Valdezate S."/>
            <person name="Monzon S."/>
            <person name="Cuesta I."/>
            <person name="Carrasco G."/>
            <person name="Villalon P."/>
            <person name="Saez-Nieto J.A."/>
        </authorList>
    </citation>
    <scope>NUCLEOTIDE SEQUENCE [LARGE SCALE GENOMIC DNA]</scope>
    <source>
        <strain evidence="8 9">CNM695-12</strain>
    </source>
</reference>
<keyword evidence="4 7" id="KW-0812">Transmembrane</keyword>
<evidence type="ECO:0000256" key="4">
    <source>
        <dbReference type="ARBA" id="ARBA00022692"/>
    </source>
</evidence>
<evidence type="ECO:0008006" key="10">
    <source>
        <dbReference type="Google" id="ProtNLM"/>
    </source>
</evidence>
<keyword evidence="6 7" id="KW-0472">Membrane</keyword>
<dbReference type="PANTHER" id="PTHR33884">
    <property type="entry name" value="UPF0410 PROTEIN YMGE"/>
    <property type="match status" value="1"/>
</dbReference>
<evidence type="ECO:0000256" key="7">
    <source>
        <dbReference type="SAM" id="Phobius"/>
    </source>
</evidence>
<evidence type="ECO:0000256" key="6">
    <source>
        <dbReference type="ARBA" id="ARBA00023136"/>
    </source>
</evidence>
<evidence type="ECO:0000256" key="3">
    <source>
        <dbReference type="ARBA" id="ARBA00022475"/>
    </source>
</evidence>
<comment type="caution">
    <text evidence="8">The sequence shown here is derived from an EMBL/GenBank/DDBJ whole genome shotgun (WGS) entry which is preliminary data.</text>
</comment>